<dbReference type="EMBL" id="JAUMIT010000002">
    <property type="protein sequence ID" value="MDO3694306.1"/>
    <property type="molecule type" value="Genomic_DNA"/>
</dbReference>
<dbReference type="Pfam" id="PF25788">
    <property type="entry name" value="Ig_Rha78A_N"/>
    <property type="match status" value="1"/>
</dbReference>
<dbReference type="PANTHER" id="PTHR33307">
    <property type="entry name" value="ALPHA-RHAMNOSIDASE (EUROFUNG)"/>
    <property type="match status" value="1"/>
</dbReference>
<dbReference type="Gene3D" id="1.50.10.10">
    <property type="match status" value="1"/>
</dbReference>
<dbReference type="PIRSF" id="PIRSF010631">
    <property type="entry name" value="A-rhamnsds"/>
    <property type="match status" value="1"/>
</dbReference>
<gene>
    <name evidence="8" type="ORF">QVZ41_05530</name>
</gene>
<dbReference type="EC" id="3.2.1.40" evidence="2"/>
<evidence type="ECO:0000313" key="8">
    <source>
        <dbReference type="EMBL" id="MDO3694306.1"/>
    </source>
</evidence>
<dbReference type="InterPro" id="IPR035396">
    <property type="entry name" value="Bac_rhamnosid6H"/>
</dbReference>
<dbReference type="PANTHER" id="PTHR33307:SF6">
    <property type="entry name" value="ALPHA-RHAMNOSIDASE (EUROFUNG)-RELATED"/>
    <property type="match status" value="1"/>
</dbReference>
<comment type="catalytic activity">
    <reaction evidence="1">
        <text>Hydrolysis of terminal non-reducing alpha-L-rhamnose residues in alpha-L-rhamnosides.</text>
        <dbReference type="EC" id="3.2.1.40"/>
    </reaction>
</comment>
<accession>A0ABT8VQQ9</accession>
<reference evidence="8" key="1">
    <citation type="submission" date="2023-07" db="EMBL/GenBank/DDBJ databases">
        <title>Wenyingzhuangia sp. chi5 genome sequencing and assembly.</title>
        <authorList>
            <person name="Park S."/>
        </authorList>
    </citation>
    <scope>NUCLEOTIDE SEQUENCE</scope>
    <source>
        <strain evidence="8">Chi5</strain>
    </source>
</reference>
<proteinExistence type="predicted"/>
<feature type="domain" description="Alpha-L-rhamnosidase six-hairpin glycosidase" evidence="6">
    <location>
        <begin position="718"/>
        <end position="1086"/>
    </location>
</feature>
<protein>
    <recommendedName>
        <fullName evidence="2">alpha-L-rhamnosidase</fullName>
        <ecNumber evidence="2">3.2.1.40</ecNumber>
    </recommendedName>
</protein>
<evidence type="ECO:0000313" key="9">
    <source>
        <dbReference type="Proteomes" id="UP001168642"/>
    </source>
</evidence>
<dbReference type="InterPro" id="IPR008902">
    <property type="entry name" value="Rhamnosid_concanavalin"/>
</dbReference>
<evidence type="ECO:0000256" key="1">
    <source>
        <dbReference type="ARBA" id="ARBA00001445"/>
    </source>
</evidence>
<dbReference type="Gene3D" id="2.60.40.10">
    <property type="entry name" value="Immunoglobulins"/>
    <property type="match status" value="1"/>
</dbReference>
<dbReference type="GO" id="GO:0016787">
    <property type="term" value="F:hydrolase activity"/>
    <property type="evidence" value="ECO:0007669"/>
    <property type="project" value="UniProtKB-KW"/>
</dbReference>
<evidence type="ECO:0000256" key="2">
    <source>
        <dbReference type="ARBA" id="ARBA00012652"/>
    </source>
</evidence>
<evidence type="ECO:0000259" key="4">
    <source>
        <dbReference type="Pfam" id="PF05592"/>
    </source>
</evidence>
<dbReference type="Pfam" id="PF17389">
    <property type="entry name" value="Bac_rhamnosid6H"/>
    <property type="match status" value="1"/>
</dbReference>
<dbReference type="InterPro" id="IPR012341">
    <property type="entry name" value="6hp_glycosidase-like_sf"/>
</dbReference>
<dbReference type="Gene3D" id="2.60.420.10">
    <property type="entry name" value="Maltose phosphorylase, domain 3"/>
    <property type="match status" value="1"/>
</dbReference>
<dbReference type="Pfam" id="PF05592">
    <property type="entry name" value="Bac_rhamnosid"/>
    <property type="match status" value="1"/>
</dbReference>
<keyword evidence="3 8" id="KW-0378">Hydrolase</keyword>
<dbReference type="Pfam" id="PF08531">
    <property type="entry name" value="Bac_rhamnosid_N"/>
    <property type="match status" value="1"/>
</dbReference>
<feature type="domain" description="Alpha-L-rhamnosidase C-terminal" evidence="7">
    <location>
        <begin position="1089"/>
        <end position="1158"/>
    </location>
</feature>
<dbReference type="RefSeq" id="WP_302883562.1">
    <property type="nucleotide sequence ID" value="NZ_JAUMIT010000002.1"/>
</dbReference>
<dbReference type="SUPFAM" id="SSF48208">
    <property type="entry name" value="Six-hairpin glycosidases"/>
    <property type="match status" value="1"/>
</dbReference>
<dbReference type="Proteomes" id="UP001168642">
    <property type="component" value="Unassembled WGS sequence"/>
</dbReference>
<dbReference type="InterPro" id="IPR013783">
    <property type="entry name" value="Ig-like_fold"/>
</dbReference>
<evidence type="ECO:0000259" key="7">
    <source>
        <dbReference type="Pfam" id="PF17390"/>
    </source>
</evidence>
<evidence type="ECO:0000256" key="3">
    <source>
        <dbReference type="ARBA" id="ARBA00022801"/>
    </source>
</evidence>
<evidence type="ECO:0000259" key="6">
    <source>
        <dbReference type="Pfam" id="PF17389"/>
    </source>
</evidence>
<keyword evidence="9" id="KW-1185">Reference proteome</keyword>
<dbReference type="InterPro" id="IPR013737">
    <property type="entry name" value="Bac_rhamnosid_N"/>
</dbReference>
<name>A0ABT8VQQ9_9FLAO</name>
<feature type="domain" description="Alpha-L-rhamnosidase concanavalin-like" evidence="4">
    <location>
        <begin position="603"/>
        <end position="710"/>
    </location>
</feature>
<comment type="caution">
    <text evidence="8">The sequence shown here is derived from an EMBL/GenBank/DDBJ whole genome shotgun (WGS) entry which is preliminary data.</text>
</comment>
<dbReference type="Pfam" id="PF17390">
    <property type="entry name" value="Bac_rhamnosid_C"/>
    <property type="match status" value="1"/>
</dbReference>
<organism evidence="8 9">
    <name type="scientific">Wenyingzhuangia gilva</name>
    <dbReference type="NCBI Taxonomy" id="3057677"/>
    <lineage>
        <taxon>Bacteria</taxon>
        <taxon>Pseudomonadati</taxon>
        <taxon>Bacteroidota</taxon>
        <taxon>Flavobacteriia</taxon>
        <taxon>Flavobacteriales</taxon>
        <taxon>Flavobacteriaceae</taxon>
        <taxon>Wenyingzhuangia</taxon>
    </lineage>
</organism>
<dbReference type="Gene3D" id="2.60.120.260">
    <property type="entry name" value="Galactose-binding domain-like"/>
    <property type="match status" value="2"/>
</dbReference>
<dbReference type="InterPro" id="IPR016007">
    <property type="entry name" value="Alpha_rhamnosid"/>
</dbReference>
<dbReference type="InterPro" id="IPR035398">
    <property type="entry name" value="Bac_rhamnosid_C"/>
</dbReference>
<feature type="domain" description="Bacterial alpha-L-rhamnosidase N-terminal" evidence="5">
    <location>
        <begin position="406"/>
        <end position="567"/>
    </location>
</feature>
<dbReference type="InterPro" id="IPR008928">
    <property type="entry name" value="6-hairpin_glycosidase_sf"/>
</dbReference>
<sequence length="1197" mass="136629">MKKIKHILILCLLFVKGFGQVHLSDLKVESKKQAIGLDIEKPRFSWKMLLKDSYKKNVFQKAYQIIVKNEKEKTVWDTGKVISDKSINIAYAGESLQPGTRYNWHIKVWDQEDKTLEKNSFFETGIMTSTLEGWEGAKWIGGNDNDLMLYSHALTVFKMDYKVKLDKSTKSAKAGFVFGANDVRLMNKNLNILGVENQKDESYLVFQLDISELKENKGEAKLHVFRSGYDLNDNISRPLFTYHIPTSLINHQNKYNWHQVALEMNFGKCLIYIDGYEKENLINNDPNVPEWVDVRGVSLNPLGDNGGDLIVYPALADIGFNMKKGEFAYFKEVRITNYRKPSSVLFQENLSTKESYKGIFEDQLSKGLKIQNKTYKVGSNDHFIILTANPSKNATPLLRTTFNLNKKISKATMYVTARGIYEMYVNGYRVGDDYFNPGLTQYNKTHMYQTYDVTTLLQTGKNIIGSSLGEGWWSGNSTYRGFNWNYFGDRQSLLLKLKIQYSDGTTKTITSNNKDWKVFTDGPIRYSSFFQGELYDARKETKTEGWKTKEYNDSTWHAAVEIPVNSNNAFVNETFNYNDLQLIGQIGENAKIVKTLQAKSVEEVRPGVFIYDMGQNMVGVPRIKLKGSVGDTITMRYAEMKYPDLLEYSKNVNMIMTENIRGAMTTDRWILKNNSEEIIQPHFTFHGYRFLEVTGINKALPLENVEGLVLSSIQKLSSSYKTSNNLVNKLWENITWSFRSNFLSIPTDTPARNERMGWNGDINVFAKTATYLGDVNAFLERHLIANRNLQEKNGRFPDIAPIGTGFGGTLWGSAGVTIPWTLYQQYGDKKVLENHYGAMKAYVDFLSSKQDPVTGILDEGPLGDWLSPEGYKNDNSLFWTAYQIKTLEILFKTAAILGKEKDASKYQSLYQKRKAFFNNTYVDVKTKKTTHSGYSGESLATKPKNFQLAKKGDVIDTQASYAIPLNFNVFNKENRPLAEKHLVTTIERKNKDYEGINRPEYSLMTGFIGTAALCTALSKADKSNVAYELLQQTNYPSWLYSVVNGATTIWERLNSYTTENGFGGNNSMNSFNHYSFGAVGEWMYAYSLGIQPLEPGYKKILIKPTPDTTGKMTWAEGYYDSMYGRINSKWEITKEGVFYFVEVPPNTTAEFHVLCDKYQSVYMITSNKNHKKKEGLKESKERKVIELGSGSYQFLVK</sequence>
<evidence type="ECO:0000259" key="5">
    <source>
        <dbReference type="Pfam" id="PF08531"/>
    </source>
</evidence>